<dbReference type="AlphaFoldDB" id="A0AAW0EH87"/>
<dbReference type="EMBL" id="JAWWNJ010000001">
    <property type="protein sequence ID" value="KAK7063402.1"/>
    <property type="molecule type" value="Genomic_DNA"/>
</dbReference>
<comment type="caution">
    <text evidence="2">The sequence shown here is derived from an EMBL/GenBank/DDBJ whole genome shotgun (WGS) entry which is preliminary data.</text>
</comment>
<evidence type="ECO:0000313" key="2">
    <source>
        <dbReference type="EMBL" id="KAK7063402.1"/>
    </source>
</evidence>
<feature type="region of interest" description="Disordered" evidence="1">
    <location>
        <begin position="1"/>
        <end position="47"/>
    </location>
</feature>
<feature type="compositionally biased region" description="Basic and acidic residues" evidence="1">
    <location>
        <begin position="27"/>
        <end position="42"/>
    </location>
</feature>
<dbReference type="Proteomes" id="UP001362999">
    <property type="component" value="Unassembled WGS sequence"/>
</dbReference>
<evidence type="ECO:0000256" key="1">
    <source>
        <dbReference type="SAM" id="MobiDB-lite"/>
    </source>
</evidence>
<keyword evidence="3" id="KW-1185">Reference proteome</keyword>
<sequence length="191" mass="20334">MTMHGHARPVPFFAPRELAPVSSPSPRFEENQRGESESEGKTNLEGTSVLADPTVVIICLRPASGPHFKAACPSATSTHAPLSIPAQKVPTTPLLHGYSYGERDSAFCAQHANVMIIRTPTPRHRRPRSPVFILPTEASKHGQLATTLGSCLWPPSNTLTRHASGWCVGNGVPGSFTASSSVATTSCFVNP</sequence>
<accession>A0AAW0EH87</accession>
<gene>
    <name evidence="2" type="ORF">R3P38DRAFT_2756340</name>
</gene>
<evidence type="ECO:0000313" key="3">
    <source>
        <dbReference type="Proteomes" id="UP001362999"/>
    </source>
</evidence>
<name>A0AAW0EH87_9AGAR</name>
<protein>
    <submittedName>
        <fullName evidence="2">Uncharacterized protein</fullName>
    </submittedName>
</protein>
<reference evidence="2 3" key="1">
    <citation type="journal article" date="2024" name="J Genomics">
        <title>Draft genome sequencing and assembly of Favolaschia claudopus CIRM-BRFM 2984 isolated from oak limbs.</title>
        <authorList>
            <person name="Navarro D."/>
            <person name="Drula E."/>
            <person name="Chaduli D."/>
            <person name="Cazenave R."/>
            <person name="Ahrendt S."/>
            <person name="Wang J."/>
            <person name="Lipzen A."/>
            <person name="Daum C."/>
            <person name="Barry K."/>
            <person name="Grigoriev I.V."/>
            <person name="Favel A."/>
            <person name="Rosso M.N."/>
            <person name="Martin F."/>
        </authorList>
    </citation>
    <scope>NUCLEOTIDE SEQUENCE [LARGE SCALE GENOMIC DNA]</scope>
    <source>
        <strain evidence="2 3">CIRM-BRFM 2984</strain>
    </source>
</reference>
<organism evidence="2 3">
    <name type="scientific">Favolaschia claudopus</name>
    <dbReference type="NCBI Taxonomy" id="2862362"/>
    <lineage>
        <taxon>Eukaryota</taxon>
        <taxon>Fungi</taxon>
        <taxon>Dikarya</taxon>
        <taxon>Basidiomycota</taxon>
        <taxon>Agaricomycotina</taxon>
        <taxon>Agaricomycetes</taxon>
        <taxon>Agaricomycetidae</taxon>
        <taxon>Agaricales</taxon>
        <taxon>Marasmiineae</taxon>
        <taxon>Mycenaceae</taxon>
        <taxon>Favolaschia</taxon>
    </lineage>
</organism>
<proteinExistence type="predicted"/>